<dbReference type="OrthoDB" id="6141723at2759"/>
<dbReference type="AlphaFoldDB" id="A0A6S7J7A2"/>
<gene>
    <name evidence="2" type="ORF">PACLA_8A065182</name>
</gene>
<dbReference type="Proteomes" id="UP001152795">
    <property type="component" value="Unassembled WGS sequence"/>
</dbReference>
<dbReference type="SUPFAM" id="SSF52540">
    <property type="entry name" value="P-loop containing nucleoside triphosphate hydrolases"/>
    <property type="match status" value="1"/>
</dbReference>
<evidence type="ECO:0000256" key="1">
    <source>
        <dbReference type="SAM" id="MobiDB-lite"/>
    </source>
</evidence>
<feature type="compositionally biased region" description="Acidic residues" evidence="1">
    <location>
        <begin position="1"/>
        <end position="10"/>
    </location>
</feature>
<dbReference type="PANTHER" id="PTHR47642:SF5">
    <property type="entry name" value="ATP-DEPENDENT DNA HELICASE"/>
    <property type="match status" value="1"/>
</dbReference>
<comment type="caution">
    <text evidence="2">The sequence shown here is derived from an EMBL/GenBank/DDBJ whole genome shotgun (WGS) entry which is preliminary data.</text>
</comment>
<accession>A0A6S7J7A2</accession>
<evidence type="ECO:0000313" key="2">
    <source>
        <dbReference type="EMBL" id="CAB4013212.1"/>
    </source>
</evidence>
<dbReference type="PANTHER" id="PTHR47642">
    <property type="entry name" value="ATP-DEPENDENT DNA HELICASE"/>
    <property type="match status" value="1"/>
</dbReference>
<sequence length="1117" mass="128131">MLFDDSDNDQTSEGSENVVDLNYDTECKTQQSSACDDDEHWSEDEAEVPAGITDTMLTSPDFVTDNERQHILNVAPGEGNRPMSIFRDKYLEELAYPGIFLGQKRPDNTNRLTKVHYSEICKSELRRSDRRAAMCVENVFFKTKKLQMKIMLGWVEYQQRGSPHIHMLIWLENAPTFGEDSDCDVVSFIDTIITCEKPTENPDLLALVNRQVHRHSHTCRKKSKSVCRFNYPQPPMRSTKILYPLDIDMDDNEVDQHKDAWKFIKKHLNDMKEGEDITFDQLLVNLKLTEQNYLLAVQSSLKTPTIFLKRKPNELRINNYNATCLSAWRANMDIQFVLDVYACAIYIVSYISKAQKGMSELLRTACEEAKRGNSSIKQQVRDIGNLNNVEISAQEAVYIVLQLPVRKSSCQVVFINTSPPEDRVQLLKPLQEINDLEDDSDEIYASGLIKRYTKRPAKLENVSLADWAAWYDSTGKPYIKPSRELDIDNYPLETNLSDNDDNNEEEESERKNKKRSKARIIRSVCFNKEVDSEKHYRELIMLFTSWRDEITDLLGNCASYQEHYFQVKNTIDEQMKCYAMCSEDLNSNAIQDQLNNVEDSDENYDLIAPGTQNIERQDEDEGAQDLHPEFNETYDLSGDLGIPSAASNSEQLILHEEQDDVYRGMVQKLNREQKEFFFHVLHLIKTSDNPFYCFLSGGAGVGKSHLTKCLYQAALKYYNTRAGDDEGKHAKDDILKLKERLIKENSIQDPMDVPHLFIQNKKVNEFNERVHNAATGEKFSIKAIDSVIGANSAQLRDKIFSQIPNDPRKTKQIASNLLLSVGKRTEIALDVRIDDGMTNGAGNVVKKIQLNQIDKPSGIIWVQFDHSDVGEKTRHENRHLYVQGIESTWTPIKPITTQFAVGRNQTAQVVRKQFPFRPAAAKTIHRSQGDKVNFNTRRSIPHIHYVGLSRVTAIEGLFITDLCEDKIAVNPHVAAEMEHLRNERVLKLNVTPIYKTDHVSFKLCYLNARSLHKHIDDIRHDFNFANTDINIFSETRCMRSDNASMYDIDGYTLFRNDSHSLITRPFGGMAVFSRVEFLPGYPCCYNINGIEITIMKAMILPHVTIIGIYRSPRIPVQ</sequence>
<reference evidence="2" key="1">
    <citation type="submission" date="2020-04" db="EMBL/GenBank/DDBJ databases">
        <authorList>
            <person name="Alioto T."/>
            <person name="Alioto T."/>
            <person name="Gomez Garrido J."/>
        </authorList>
    </citation>
    <scope>NUCLEOTIDE SEQUENCE</scope>
    <source>
        <strain evidence="2">A484AB</strain>
    </source>
</reference>
<feature type="region of interest" description="Disordered" evidence="1">
    <location>
        <begin position="490"/>
        <end position="513"/>
    </location>
</feature>
<feature type="compositionally biased region" description="Acidic residues" evidence="1">
    <location>
        <begin position="498"/>
        <end position="507"/>
    </location>
</feature>
<proteinExistence type="predicted"/>
<evidence type="ECO:0000313" key="3">
    <source>
        <dbReference type="Proteomes" id="UP001152795"/>
    </source>
</evidence>
<protein>
    <submittedName>
        <fullName evidence="2">Uncharacterized protein</fullName>
    </submittedName>
</protein>
<name>A0A6S7J7A2_PARCT</name>
<organism evidence="2 3">
    <name type="scientific">Paramuricea clavata</name>
    <name type="common">Red gorgonian</name>
    <name type="synonym">Violescent sea-whip</name>
    <dbReference type="NCBI Taxonomy" id="317549"/>
    <lineage>
        <taxon>Eukaryota</taxon>
        <taxon>Metazoa</taxon>
        <taxon>Cnidaria</taxon>
        <taxon>Anthozoa</taxon>
        <taxon>Octocorallia</taxon>
        <taxon>Malacalcyonacea</taxon>
        <taxon>Plexauridae</taxon>
        <taxon>Paramuricea</taxon>
    </lineage>
</organism>
<dbReference type="EMBL" id="CACRXK020007803">
    <property type="protein sequence ID" value="CAB4013212.1"/>
    <property type="molecule type" value="Genomic_DNA"/>
</dbReference>
<dbReference type="InterPro" id="IPR051055">
    <property type="entry name" value="PIF1_helicase"/>
</dbReference>
<dbReference type="InterPro" id="IPR027417">
    <property type="entry name" value="P-loop_NTPase"/>
</dbReference>
<feature type="region of interest" description="Disordered" evidence="1">
    <location>
        <begin position="1"/>
        <end position="23"/>
    </location>
</feature>
<keyword evidence="3" id="KW-1185">Reference proteome</keyword>